<dbReference type="SUPFAM" id="SSF82199">
    <property type="entry name" value="SET domain"/>
    <property type="match status" value="1"/>
</dbReference>
<evidence type="ECO:0000313" key="2">
    <source>
        <dbReference type="Proteomes" id="UP000785679"/>
    </source>
</evidence>
<dbReference type="OrthoDB" id="326567at2759"/>
<dbReference type="EMBL" id="RRYP01006316">
    <property type="protein sequence ID" value="TNV81299.1"/>
    <property type="molecule type" value="Genomic_DNA"/>
</dbReference>
<proteinExistence type="predicted"/>
<evidence type="ECO:0008006" key="3">
    <source>
        <dbReference type="Google" id="ProtNLM"/>
    </source>
</evidence>
<evidence type="ECO:0000313" key="1">
    <source>
        <dbReference type="EMBL" id="TNV81299.1"/>
    </source>
</evidence>
<organism evidence="1 2">
    <name type="scientific">Halteria grandinella</name>
    <dbReference type="NCBI Taxonomy" id="5974"/>
    <lineage>
        <taxon>Eukaryota</taxon>
        <taxon>Sar</taxon>
        <taxon>Alveolata</taxon>
        <taxon>Ciliophora</taxon>
        <taxon>Intramacronucleata</taxon>
        <taxon>Spirotrichea</taxon>
        <taxon>Stichotrichia</taxon>
        <taxon>Sporadotrichida</taxon>
        <taxon>Halteriidae</taxon>
        <taxon>Halteria</taxon>
    </lineage>
</organism>
<keyword evidence="2" id="KW-1185">Reference proteome</keyword>
<name>A0A8J8NV81_HALGN</name>
<protein>
    <recommendedName>
        <fullName evidence="3">SET domain-containing protein</fullName>
    </recommendedName>
</protein>
<dbReference type="InterPro" id="IPR046341">
    <property type="entry name" value="SET_dom_sf"/>
</dbReference>
<gene>
    <name evidence="1" type="ORF">FGO68_gene15206</name>
</gene>
<dbReference type="Gene3D" id="3.90.1410.10">
    <property type="entry name" value="set domain protein methyltransferase, domain 1"/>
    <property type="match status" value="1"/>
</dbReference>
<dbReference type="Proteomes" id="UP000785679">
    <property type="component" value="Unassembled WGS sequence"/>
</dbReference>
<comment type="caution">
    <text evidence="1">The sequence shown here is derived from an EMBL/GenBank/DDBJ whole genome shotgun (WGS) entry which is preliminary data.</text>
</comment>
<sequence length="613" mass="70714">MPLVSYLGINSPQLLLHDHNIKMFMRLFKLILLFTSTYSLGTSSECLDPASPHEVIYEIPLATAGNATVLNYPRAFSRNEYLEFFKREIRKHSEDQLDCLWTKELGFHTIALKEIGHRQYFMWIPAKYVLTVWSDFKYKPVIVDTIKAMSKNSSVQIPQHLVLAIRLLTSYKEYGTIPRTEMNFGSTTLEATEEDEHFMNKILAYYAQLPLDDFAVWSKEDVEYYDKHGFAYDPLMNRRWFYDRFIEGLMANVTAEKLQLLSLIGDFEEVNHWWSVISTRNHGGYEKWLRELSGLESWSELVKVRENEVWGSNYINLMLPLIDIPNHYHPVTYDKSDYYNFNLRVYPYSPGYPKGFRMKSIGLSTGHPRFAVGQQVDYIYNPNVEAFKLLMGYGFAVDNNPHAQTTIRMPNHFLAMRDDQVMTCQVIGCLDASYEGTQSDKFYEGLPEGKRQNIQYMIKKYPSPSVELLNLFRAQLLNQSATDVQSMMWTAPGRQLLNETLSDTGIITFENEILALGKYLSLGIAFIHTGPLIGEDIKAIADLEKQEGEALWSNPHSRRKVLTHKVTIAKKQAKQLNVVNGLARGIDLVQRFVQGMNFGGTLEQLPFTNEDYM</sequence>
<reference evidence="1" key="1">
    <citation type="submission" date="2019-06" db="EMBL/GenBank/DDBJ databases">
        <authorList>
            <person name="Zheng W."/>
        </authorList>
    </citation>
    <scope>NUCLEOTIDE SEQUENCE</scope>
    <source>
        <strain evidence="1">QDHG01</strain>
    </source>
</reference>
<dbReference type="AlphaFoldDB" id="A0A8J8NV81"/>
<accession>A0A8J8NV81</accession>